<feature type="compositionally biased region" description="Low complexity" evidence="11">
    <location>
        <begin position="123"/>
        <end position="135"/>
    </location>
</feature>
<evidence type="ECO:0000313" key="13">
    <source>
        <dbReference type="EMBL" id="PKA55968.1"/>
    </source>
</evidence>
<evidence type="ECO:0000256" key="4">
    <source>
        <dbReference type="ARBA" id="ARBA00011726"/>
    </source>
</evidence>
<evidence type="ECO:0000256" key="11">
    <source>
        <dbReference type="SAM" id="MobiDB-lite"/>
    </source>
</evidence>
<dbReference type="Proteomes" id="UP000236161">
    <property type="component" value="Unassembled WGS sequence"/>
</dbReference>
<evidence type="ECO:0000256" key="9">
    <source>
        <dbReference type="ARBA" id="ARBA00023294"/>
    </source>
</evidence>
<comment type="similarity">
    <text evidence="3 10">Belongs to the Aux/IAA family.</text>
</comment>
<evidence type="ECO:0000256" key="7">
    <source>
        <dbReference type="ARBA" id="ARBA00023163"/>
    </source>
</evidence>
<dbReference type="PROSITE" id="PS51745">
    <property type="entry name" value="PB1"/>
    <property type="match status" value="1"/>
</dbReference>
<evidence type="ECO:0000313" key="14">
    <source>
        <dbReference type="Proteomes" id="UP000236161"/>
    </source>
</evidence>
<evidence type="ECO:0000256" key="6">
    <source>
        <dbReference type="ARBA" id="ARBA00023015"/>
    </source>
</evidence>
<keyword evidence="5 10" id="KW-0678">Repressor</keyword>
<name>A0A2I0AK89_9ASPA</name>
<reference evidence="13 14" key="1">
    <citation type="journal article" date="2017" name="Nature">
        <title>The Apostasia genome and the evolution of orchids.</title>
        <authorList>
            <person name="Zhang G.Q."/>
            <person name="Liu K.W."/>
            <person name="Li Z."/>
            <person name="Lohaus R."/>
            <person name="Hsiao Y.Y."/>
            <person name="Niu S.C."/>
            <person name="Wang J.Y."/>
            <person name="Lin Y.C."/>
            <person name="Xu Q."/>
            <person name="Chen L.J."/>
            <person name="Yoshida K."/>
            <person name="Fujiwara S."/>
            <person name="Wang Z.W."/>
            <person name="Zhang Y.Q."/>
            <person name="Mitsuda N."/>
            <person name="Wang M."/>
            <person name="Liu G.H."/>
            <person name="Pecoraro L."/>
            <person name="Huang H.X."/>
            <person name="Xiao X.J."/>
            <person name="Lin M."/>
            <person name="Wu X.Y."/>
            <person name="Wu W.L."/>
            <person name="Chen Y.Y."/>
            <person name="Chang S.B."/>
            <person name="Sakamoto S."/>
            <person name="Ohme-Takagi M."/>
            <person name="Yagi M."/>
            <person name="Zeng S.J."/>
            <person name="Shen C.Y."/>
            <person name="Yeh C.M."/>
            <person name="Luo Y.B."/>
            <person name="Tsai W.C."/>
            <person name="Van de Peer Y."/>
            <person name="Liu Z.J."/>
        </authorList>
    </citation>
    <scope>NUCLEOTIDE SEQUENCE [LARGE SCALE GENOMIC DNA]</scope>
    <source>
        <strain evidence="14">cv. Shenzhen</strain>
        <tissue evidence="13">Stem</tissue>
    </source>
</reference>
<evidence type="ECO:0000256" key="10">
    <source>
        <dbReference type="RuleBase" id="RU004549"/>
    </source>
</evidence>
<comment type="function">
    <text evidence="1 10">Aux/IAA proteins are short-lived transcriptional factors that function as repressors of early auxin response genes at low auxin concentrations.</text>
</comment>
<dbReference type="InterPro" id="IPR003311">
    <property type="entry name" value="AUX_IAA"/>
</dbReference>
<organism evidence="13 14">
    <name type="scientific">Apostasia shenzhenica</name>
    <dbReference type="NCBI Taxonomy" id="1088818"/>
    <lineage>
        <taxon>Eukaryota</taxon>
        <taxon>Viridiplantae</taxon>
        <taxon>Streptophyta</taxon>
        <taxon>Embryophyta</taxon>
        <taxon>Tracheophyta</taxon>
        <taxon>Spermatophyta</taxon>
        <taxon>Magnoliopsida</taxon>
        <taxon>Liliopsida</taxon>
        <taxon>Asparagales</taxon>
        <taxon>Orchidaceae</taxon>
        <taxon>Apostasioideae</taxon>
        <taxon>Apostasia</taxon>
    </lineage>
</organism>
<feature type="region of interest" description="Disordered" evidence="11">
    <location>
        <begin position="111"/>
        <end position="150"/>
    </location>
</feature>
<accession>A0A2I0AK89</accession>
<dbReference type="PANTHER" id="PTHR31734:SF120">
    <property type="entry name" value="AUXIN-RESPONSIVE PROTEIN IAA25"/>
    <property type="match status" value="1"/>
</dbReference>
<feature type="region of interest" description="Disordered" evidence="11">
    <location>
        <begin position="1"/>
        <end position="33"/>
    </location>
</feature>
<keyword evidence="7 10" id="KW-0804">Transcription</keyword>
<evidence type="ECO:0000256" key="2">
    <source>
        <dbReference type="ARBA" id="ARBA00004123"/>
    </source>
</evidence>
<proteinExistence type="inferred from homology"/>
<keyword evidence="6 10" id="KW-0805">Transcription regulation</keyword>
<evidence type="ECO:0000256" key="3">
    <source>
        <dbReference type="ARBA" id="ARBA00006728"/>
    </source>
</evidence>
<sequence length="312" mass="34345">MIRKDEGGGRKEAASSEEERAMEASNSQPANNLELRLGISSSSRNFEEINAAFHGGSSNIIISLRKNSTTPLGTFQGTKTTAPAGLLQPWPFSDDLPAGFIDPWSLAARQQKAVLEQAHQRSSKPPSSSSTSPNSDQPPPRGSQPRPPSVVGWPPVCSFRRSLACPVTPAKLHSLEMMDGEREPKRLKVAAAGDEILKRNNAMFVKVNMEGYGVGRKVDLRAHESYDSLSSSLKKMFKNFLSHDYSSSEEDKKGGSSSIRNYLLLYEDHEGDRMLVGDVPWEMFIASVKRLYIVRSHKPHPSPKSLSHETAN</sequence>
<dbReference type="AlphaFoldDB" id="A0A2I0AK89"/>
<evidence type="ECO:0000256" key="1">
    <source>
        <dbReference type="ARBA" id="ARBA00002159"/>
    </source>
</evidence>
<dbReference type="GO" id="GO:0005634">
    <property type="term" value="C:nucleus"/>
    <property type="evidence" value="ECO:0007669"/>
    <property type="project" value="UniProtKB-SubCell"/>
</dbReference>
<dbReference type="OrthoDB" id="615826at2759"/>
<dbReference type="GO" id="GO:0006355">
    <property type="term" value="P:regulation of DNA-templated transcription"/>
    <property type="evidence" value="ECO:0007669"/>
    <property type="project" value="InterPro"/>
</dbReference>
<evidence type="ECO:0000256" key="5">
    <source>
        <dbReference type="ARBA" id="ARBA00022491"/>
    </source>
</evidence>
<dbReference type="Pfam" id="PF02309">
    <property type="entry name" value="AUX_IAA"/>
    <property type="match status" value="1"/>
</dbReference>
<dbReference type="GO" id="GO:0009734">
    <property type="term" value="P:auxin-activated signaling pathway"/>
    <property type="evidence" value="ECO:0007669"/>
    <property type="project" value="UniProtKB-UniRule"/>
</dbReference>
<dbReference type="STRING" id="1088818.A0A2I0AK89"/>
<gene>
    <name evidence="13" type="primary">IAA25</name>
    <name evidence="13" type="ORF">AXF42_Ash014640</name>
</gene>
<dbReference type="PANTHER" id="PTHR31734">
    <property type="entry name" value="AUXIN-RESPONSIVE PROTEIN IAA17"/>
    <property type="match status" value="1"/>
</dbReference>
<evidence type="ECO:0000259" key="12">
    <source>
        <dbReference type="PROSITE" id="PS51745"/>
    </source>
</evidence>
<keyword evidence="8 10" id="KW-0539">Nucleus</keyword>
<dbReference type="InterPro" id="IPR053793">
    <property type="entry name" value="PB1-like"/>
</dbReference>
<protein>
    <recommendedName>
        <fullName evidence="10">Auxin-responsive protein</fullName>
    </recommendedName>
</protein>
<feature type="domain" description="PB1" evidence="12">
    <location>
        <begin position="202"/>
        <end position="296"/>
    </location>
</feature>
<dbReference type="InterPro" id="IPR033389">
    <property type="entry name" value="AUX/IAA_dom"/>
</dbReference>
<comment type="subunit">
    <text evidence="4 10">Homodimers and heterodimers.</text>
</comment>
<evidence type="ECO:0000256" key="8">
    <source>
        <dbReference type="ARBA" id="ARBA00023242"/>
    </source>
</evidence>
<dbReference type="Gene3D" id="3.10.20.90">
    <property type="entry name" value="Phosphatidylinositol 3-kinase Catalytic Subunit, Chain A, domain 1"/>
    <property type="match status" value="1"/>
</dbReference>
<feature type="compositionally biased region" description="Basic and acidic residues" evidence="11">
    <location>
        <begin position="1"/>
        <end position="22"/>
    </location>
</feature>
<keyword evidence="9 10" id="KW-0927">Auxin signaling pathway</keyword>
<keyword evidence="14" id="KW-1185">Reference proteome</keyword>
<dbReference type="EMBL" id="KZ451976">
    <property type="protein sequence ID" value="PKA55968.1"/>
    <property type="molecule type" value="Genomic_DNA"/>
</dbReference>
<dbReference type="SUPFAM" id="SSF54277">
    <property type="entry name" value="CAD &amp; PB1 domains"/>
    <property type="match status" value="1"/>
</dbReference>
<comment type="subcellular location">
    <subcellularLocation>
        <location evidence="2 10">Nucleus</location>
    </subcellularLocation>
</comment>
<feature type="compositionally biased region" description="Pro residues" evidence="11">
    <location>
        <begin position="136"/>
        <end position="148"/>
    </location>
</feature>